<keyword evidence="4" id="KW-1185">Reference proteome</keyword>
<protein>
    <submittedName>
        <fullName evidence="3">Nicotinic acetylcholine receptor subunit alpha 12</fullName>
    </submittedName>
</protein>
<evidence type="ECO:0000313" key="3">
    <source>
        <dbReference type="EMBL" id="ROT72554.1"/>
    </source>
</evidence>
<sequence>MSPLSYVFFGVFGLLVFCSAVTSEESPPWPRMEEQLRKDLFSNYDKNVRPNNTTIISFNGPFIRDVQLDDKTNAIEMFCWLNFQWQDDRLKWDVAKYGGVDLLSVPVDMLCVDDIRVIDDQPMVVRSTGSVLWVPPAKLRSSCAADLRLWPRDTHACNITVGSWTQSALMVDFDIQSPPEESNMTGSTWEVLEANSTKEPKTYPCCPEVYVDVALSLRLRRHAPSSTTTIFVRPSPRSSSPVFPPSPSARKVTIEDFVLVLDLIFLIYVSVS</sequence>
<evidence type="ECO:0000256" key="1">
    <source>
        <dbReference type="SAM" id="SignalP"/>
    </source>
</evidence>
<name>A0A3R7SS41_PENVA</name>
<dbReference type="InterPro" id="IPR006201">
    <property type="entry name" value="Neur_channel"/>
</dbReference>
<evidence type="ECO:0000313" key="4">
    <source>
        <dbReference type="Proteomes" id="UP000283509"/>
    </source>
</evidence>
<evidence type="ECO:0000259" key="2">
    <source>
        <dbReference type="Pfam" id="PF02931"/>
    </source>
</evidence>
<feature type="signal peptide" evidence="1">
    <location>
        <begin position="1"/>
        <end position="23"/>
    </location>
</feature>
<keyword evidence="3" id="KW-0675">Receptor</keyword>
<proteinExistence type="predicted"/>
<dbReference type="AlphaFoldDB" id="A0A3R7SS41"/>
<dbReference type="InterPro" id="IPR006202">
    <property type="entry name" value="Neur_chan_lig-bd"/>
</dbReference>
<dbReference type="Pfam" id="PF02931">
    <property type="entry name" value="Neur_chan_LBD"/>
    <property type="match status" value="1"/>
</dbReference>
<dbReference type="OrthoDB" id="6357734at2759"/>
<dbReference type="EMBL" id="QCYY01002137">
    <property type="protein sequence ID" value="ROT72554.1"/>
    <property type="molecule type" value="Genomic_DNA"/>
</dbReference>
<keyword evidence="1" id="KW-0732">Signal</keyword>
<dbReference type="GO" id="GO:0005230">
    <property type="term" value="F:extracellular ligand-gated monoatomic ion channel activity"/>
    <property type="evidence" value="ECO:0007669"/>
    <property type="project" value="InterPro"/>
</dbReference>
<dbReference type="GO" id="GO:0016020">
    <property type="term" value="C:membrane"/>
    <property type="evidence" value="ECO:0007669"/>
    <property type="project" value="InterPro"/>
</dbReference>
<dbReference type="STRING" id="6689.A0A3R7SS41"/>
<organism evidence="3 4">
    <name type="scientific">Penaeus vannamei</name>
    <name type="common">Whiteleg shrimp</name>
    <name type="synonym">Litopenaeus vannamei</name>
    <dbReference type="NCBI Taxonomy" id="6689"/>
    <lineage>
        <taxon>Eukaryota</taxon>
        <taxon>Metazoa</taxon>
        <taxon>Ecdysozoa</taxon>
        <taxon>Arthropoda</taxon>
        <taxon>Crustacea</taxon>
        <taxon>Multicrustacea</taxon>
        <taxon>Malacostraca</taxon>
        <taxon>Eumalacostraca</taxon>
        <taxon>Eucarida</taxon>
        <taxon>Decapoda</taxon>
        <taxon>Dendrobranchiata</taxon>
        <taxon>Penaeoidea</taxon>
        <taxon>Penaeidae</taxon>
        <taxon>Penaeus</taxon>
    </lineage>
</organism>
<dbReference type="GO" id="GO:0004888">
    <property type="term" value="F:transmembrane signaling receptor activity"/>
    <property type="evidence" value="ECO:0007669"/>
    <property type="project" value="InterPro"/>
</dbReference>
<comment type="caution">
    <text evidence="3">The sequence shown here is derived from an EMBL/GenBank/DDBJ whole genome shotgun (WGS) entry which is preliminary data.</text>
</comment>
<dbReference type="SUPFAM" id="SSF63712">
    <property type="entry name" value="Nicotinic receptor ligand binding domain-like"/>
    <property type="match status" value="1"/>
</dbReference>
<feature type="domain" description="Neurotransmitter-gated ion-channel ligand-binding" evidence="2">
    <location>
        <begin position="33"/>
        <end position="222"/>
    </location>
</feature>
<gene>
    <name evidence="3" type="ORF">C7M84_009057</name>
</gene>
<reference evidence="3 4" key="1">
    <citation type="submission" date="2018-04" db="EMBL/GenBank/DDBJ databases">
        <authorList>
            <person name="Zhang X."/>
            <person name="Yuan J."/>
            <person name="Li F."/>
            <person name="Xiang J."/>
        </authorList>
    </citation>
    <scope>NUCLEOTIDE SEQUENCE [LARGE SCALE GENOMIC DNA]</scope>
    <source>
        <tissue evidence="3">Muscle</tissue>
    </source>
</reference>
<accession>A0A3R7SS41</accession>
<dbReference type="InterPro" id="IPR036734">
    <property type="entry name" value="Neur_chan_lig-bd_sf"/>
</dbReference>
<reference evidence="3 4" key="2">
    <citation type="submission" date="2019-01" db="EMBL/GenBank/DDBJ databases">
        <title>The decoding of complex shrimp genome reveals the adaptation for benthos swimmer, frequently molting mechanism and breeding impact on genome.</title>
        <authorList>
            <person name="Sun Y."/>
            <person name="Gao Y."/>
            <person name="Yu Y."/>
        </authorList>
    </citation>
    <scope>NUCLEOTIDE SEQUENCE [LARGE SCALE GENOMIC DNA]</scope>
    <source>
        <tissue evidence="3">Muscle</tissue>
    </source>
</reference>
<dbReference type="PANTHER" id="PTHR18945">
    <property type="entry name" value="NEUROTRANSMITTER GATED ION CHANNEL"/>
    <property type="match status" value="1"/>
</dbReference>
<feature type="chain" id="PRO_5018688629" evidence="1">
    <location>
        <begin position="24"/>
        <end position="272"/>
    </location>
</feature>
<dbReference type="Gene3D" id="2.70.170.10">
    <property type="entry name" value="Neurotransmitter-gated ion-channel ligand-binding domain"/>
    <property type="match status" value="1"/>
</dbReference>
<dbReference type="Proteomes" id="UP000283509">
    <property type="component" value="Unassembled WGS sequence"/>
</dbReference>